<dbReference type="SMART" id="SM00428">
    <property type="entry name" value="H3"/>
    <property type="match status" value="1"/>
</dbReference>
<gene>
    <name evidence="4" type="ORF">KFL_010090010</name>
</gene>
<evidence type="ECO:0000313" key="4">
    <source>
        <dbReference type="EMBL" id="GAQ92405.1"/>
    </source>
</evidence>
<reference evidence="4 5" key="1">
    <citation type="journal article" date="2014" name="Nat. Commun.">
        <title>Klebsormidium flaccidum genome reveals primary factors for plant terrestrial adaptation.</title>
        <authorList>
            <person name="Hori K."/>
            <person name="Maruyama F."/>
            <person name="Fujisawa T."/>
            <person name="Togashi T."/>
            <person name="Yamamoto N."/>
            <person name="Seo M."/>
            <person name="Sato S."/>
            <person name="Yamada T."/>
            <person name="Mori H."/>
            <person name="Tajima N."/>
            <person name="Moriyama T."/>
            <person name="Ikeuchi M."/>
            <person name="Watanabe M."/>
            <person name="Wada H."/>
            <person name="Kobayashi K."/>
            <person name="Saito M."/>
            <person name="Masuda T."/>
            <person name="Sasaki-Sekimoto Y."/>
            <person name="Mashiguchi K."/>
            <person name="Awai K."/>
            <person name="Shimojima M."/>
            <person name="Masuda S."/>
            <person name="Iwai M."/>
            <person name="Nobusawa T."/>
            <person name="Narise T."/>
            <person name="Kondo S."/>
            <person name="Saito H."/>
            <person name="Sato R."/>
            <person name="Murakawa M."/>
            <person name="Ihara Y."/>
            <person name="Oshima-Yamada Y."/>
            <person name="Ohtaka K."/>
            <person name="Satoh M."/>
            <person name="Sonobe K."/>
            <person name="Ishii M."/>
            <person name="Ohtani R."/>
            <person name="Kanamori-Sato M."/>
            <person name="Honoki R."/>
            <person name="Miyazaki D."/>
            <person name="Mochizuki H."/>
            <person name="Umetsu J."/>
            <person name="Higashi K."/>
            <person name="Shibata D."/>
            <person name="Kamiya Y."/>
            <person name="Sato N."/>
            <person name="Nakamura Y."/>
            <person name="Tabata S."/>
            <person name="Ida S."/>
            <person name="Kurokawa K."/>
            <person name="Ohta H."/>
        </authorList>
    </citation>
    <scope>NUCLEOTIDE SEQUENCE [LARGE SCALE GENOMIC DNA]</scope>
    <source>
        <strain evidence="4 5">NIES-2285</strain>
    </source>
</reference>
<dbReference type="GO" id="GO:0030527">
    <property type="term" value="F:structural constituent of chromatin"/>
    <property type="evidence" value="ECO:0007669"/>
    <property type="project" value="InterPro"/>
</dbReference>
<dbReference type="PANTHER" id="PTHR45810:SF1">
    <property type="entry name" value="HISTONE H3-LIKE CENTROMERIC PROTEIN A"/>
    <property type="match status" value="1"/>
</dbReference>
<dbReference type="PANTHER" id="PTHR45810">
    <property type="entry name" value="HISTONE H3.2"/>
    <property type="match status" value="1"/>
</dbReference>
<dbReference type="Gene3D" id="1.10.20.10">
    <property type="entry name" value="Histone, subunit A"/>
    <property type="match status" value="1"/>
</dbReference>
<feature type="domain" description="Core Histone H2A/H2B/H3" evidence="3">
    <location>
        <begin position="239"/>
        <end position="272"/>
    </location>
</feature>
<dbReference type="AlphaFoldDB" id="A0A1Y1IND7"/>
<proteinExistence type="inferred from homology"/>
<accession>A0A1Y1IND7</accession>
<feature type="region of interest" description="Disordered" evidence="2">
    <location>
        <begin position="151"/>
        <end position="240"/>
    </location>
</feature>
<feature type="compositionally biased region" description="Basic and acidic residues" evidence="2">
    <location>
        <begin position="116"/>
        <end position="125"/>
    </location>
</feature>
<protein>
    <recommendedName>
        <fullName evidence="3">Core Histone H2A/H2B/H3 domain-containing protein</fullName>
    </recommendedName>
</protein>
<dbReference type="GO" id="GO:0003677">
    <property type="term" value="F:DNA binding"/>
    <property type="evidence" value="ECO:0007669"/>
    <property type="project" value="InterPro"/>
</dbReference>
<keyword evidence="5" id="KW-1185">Reference proteome</keyword>
<dbReference type="InterPro" id="IPR009072">
    <property type="entry name" value="Histone-fold"/>
</dbReference>
<dbReference type="Pfam" id="PF00125">
    <property type="entry name" value="Histone"/>
    <property type="match status" value="1"/>
</dbReference>
<dbReference type="GO" id="GO:0046982">
    <property type="term" value="F:protein heterodimerization activity"/>
    <property type="evidence" value="ECO:0007669"/>
    <property type="project" value="InterPro"/>
</dbReference>
<dbReference type="STRING" id="105231.A0A1Y1IND7"/>
<feature type="compositionally biased region" description="Acidic residues" evidence="2">
    <location>
        <begin position="33"/>
        <end position="44"/>
    </location>
</feature>
<dbReference type="InterPro" id="IPR007125">
    <property type="entry name" value="H2A/H2B/H3"/>
</dbReference>
<feature type="region of interest" description="Disordered" evidence="2">
    <location>
        <begin position="23"/>
        <end position="55"/>
    </location>
</feature>
<dbReference type="SUPFAM" id="SSF47113">
    <property type="entry name" value="Histone-fold"/>
    <property type="match status" value="1"/>
</dbReference>
<dbReference type="InterPro" id="IPR000164">
    <property type="entry name" value="Histone_H3/CENP-A"/>
</dbReference>
<evidence type="ECO:0000259" key="3">
    <source>
        <dbReference type="Pfam" id="PF00125"/>
    </source>
</evidence>
<evidence type="ECO:0000256" key="2">
    <source>
        <dbReference type="SAM" id="MobiDB-lite"/>
    </source>
</evidence>
<dbReference type="Proteomes" id="UP000054558">
    <property type="component" value="Unassembled WGS sequence"/>
</dbReference>
<evidence type="ECO:0000256" key="1">
    <source>
        <dbReference type="ARBA" id="ARBA00010343"/>
    </source>
</evidence>
<name>A0A1Y1IND7_KLENI</name>
<sequence>DDDDDLDIMSLKHWKVEELEAILQEGAQQNEMPAEDGAEQEEVSGGDGTMRPGTGVDMFDLLAAVQPHPSLVAEMEDITLEPPTQAQMDELQALTQGLAHQDRMRAQDGAQEEEVEQPRRKSICHKELRSASKALGDKGRPVAGAAVLAGSPAAAGGTGKEKAQGGASSKAAVGKHATTAAEKKRSGVKGANLKAAASGKGKAPDSQTTQAGKGSKRKAPEGAASGNPQPEKKTRRYRPGTLALREIRKYQKSTDPLIPRLSFARLVRELCDAETARRPGTDEDGKFRYAIPPGLECLSVDTA</sequence>
<feature type="region of interest" description="Disordered" evidence="2">
    <location>
        <begin position="100"/>
        <end position="125"/>
    </location>
</feature>
<dbReference type="GO" id="GO:0000786">
    <property type="term" value="C:nucleosome"/>
    <property type="evidence" value="ECO:0007669"/>
    <property type="project" value="InterPro"/>
</dbReference>
<dbReference type="EMBL" id="DF237958">
    <property type="protein sequence ID" value="GAQ92405.1"/>
    <property type="molecule type" value="Genomic_DNA"/>
</dbReference>
<dbReference type="OMA" id="KSICHKE"/>
<feature type="non-terminal residue" evidence="4">
    <location>
        <position position="1"/>
    </location>
</feature>
<organism evidence="4 5">
    <name type="scientific">Klebsormidium nitens</name>
    <name type="common">Green alga</name>
    <name type="synonym">Ulothrix nitens</name>
    <dbReference type="NCBI Taxonomy" id="105231"/>
    <lineage>
        <taxon>Eukaryota</taxon>
        <taxon>Viridiplantae</taxon>
        <taxon>Streptophyta</taxon>
        <taxon>Klebsormidiophyceae</taxon>
        <taxon>Klebsormidiales</taxon>
        <taxon>Klebsormidiaceae</taxon>
        <taxon>Klebsormidium</taxon>
    </lineage>
</organism>
<evidence type="ECO:0000313" key="5">
    <source>
        <dbReference type="Proteomes" id="UP000054558"/>
    </source>
</evidence>
<comment type="similarity">
    <text evidence="1">Belongs to the histone H3 family.</text>
</comment>